<evidence type="ECO:0000313" key="2">
    <source>
        <dbReference type="EMBL" id="MBB5346443.1"/>
    </source>
</evidence>
<dbReference type="Gene3D" id="3.90.550.10">
    <property type="entry name" value="Spore Coat Polysaccharide Biosynthesis Protein SpsA, Chain A"/>
    <property type="match status" value="1"/>
</dbReference>
<protein>
    <submittedName>
        <fullName evidence="2">Glycosyltransferase involved in cell wall biosynthesis</fullName>
    </submittedName>
</protein>
<dbReference type="PANTHER" id="PTHR22916">
    <property type="entry name" value="GLYCOSYLTRANSFERASE"/>
    <property type="match status" value="1"/>
</dbReference>
<organism evidence="2 3">
    <name type="scientific">Desulfoprunum benzoelyticum</name>
    <dbReference type="NCBI Taxonomy" id="1506996"/>
    <lineage>
        <taxon>Bacteria</taxon>
        <taxon>Pseudomonadati</taxon>
        <taxon>Thermodesulfobacteriota</taxon>
        <taxon>Desulfobulbia</taxon>
        <taxon>Desulfobulbales</taxon>
        <taxon>Desulfobulbaceae</taxon>
        <taxon>Desulfoprunum</taxon>
    </lineage>
</organism>
<accession>A0A840UPF6</accession>
<keyword evidence="3" id="KW-1185">Reference proteome</keyword>
<gene>
    <name evidence="2" type="ORF">HNQ81_000150</name>
</gene>
<dbReference type="SUPFAM" id="SSF53448">
    <property type="entry name" value="Nucleotide-diphospho-sugar transferases"/>
    <property type="match status" value="1"/>
</dbReference>
<dbReference type="Proteomes" id="UP000539642">
    <property type="component" value="Unassembled WGS sequence"/>
</dbReference>
<proteinExistence type="predicted"/>
<evidence type="ECO:0000259" key="1">
    <source>
        <dbReference type="Pfam" id="PF00535"/>
    </source>
</evidence>
<comment type="caution">
    <text evidence="2">The sequence shown here is derived from an EMBL/GenBank/DDBJ whole genome shotgun (WGS) entry which is preliminary data.</text>
</comment>
<sequence length="293" mass="33934">MQSRILPVSVIVPTYNRRDLLLRALRSVSRQSVRCEEVVVVDDASTDGSRELVESCFDRGATPAIRWFRLPSNRGPAAARNFGIRQARCETIAFLDSDDHWQPQKLERQAGTMERFPEYLISHTRERWLRRGHRINQKYRHIPRHGDIFSHCLELCAVGMSTVMVRRGIFAAIGLLDEGMRCCEDYDFWLRVSCRYPFLLVDEELTIKEGGREDQLSHQHRVGMDRLRIHSLLRLLQSGALNGEQQRQTLQQLRQKCEIYGKGCRKHGKEQEGRRYLALAAMISAADDKGWTL</sequence>
<dbReference type="CDD" id="cd00761">
    <property type="entry name" value="Glyco_tranf_GTA_type"/>
    <property type="match status" value="1"/>
</dbReference>
<dbReference type="EMBL" id="JACHEO010000001">
    <property type="protein sequence ID" value="MBB5346443.1"/>
    <property type="molecule type" value="Genomic_DNA"/>
</dbReference>
<dbReference type="InterPro" id="IPR001173">
    <property type="entry name" value="Glyco_trans_2-like"/>
</dbReference>
<name>A0A840UPF6_9BACT</name>
<dbReference type="PANTHER" id="PTHR22916:SF3">
    <property type="entry name" value="UDP-GLCNAC:BETAGAL BETA-1,3-N-ACETYLGLUCOSAMINYLTRANSFERASE-LIKE PROTEIN 1"/>
    <property type="match status" value="1"/>
</dbReference>
<evidence type="ECO:0000313" key="3">
    <source>
        <dbReference type="Proteomes" id="UP000539642"/>
    </source>
</evidence>
<dbReference type="GO" id="GO:0016758">
    <property type="term" value="F:hexosyltransferase activity"/>
    <property type="evidence" value="ECO:0007669"/>
    <property type="project" value="UniProtKB-ARBA"/>
</dbReference>
<keyword evidence="2" id="KW-0808">Transferase</keyword>
<dbReference type="Pfam" id="PF00535">
    <property type="entry name" value="Glycos_transf_2"/>
    <property type="match status" value="1"/>
</dbReference>
<reference evidence="2 3" key="1">
    <citation type="submission" date="2020-08" db="EMBL/GenBank/DDBJ databases">
        <title>Genomic Encyclopedia of Type Strains, Phase IV (KMG-IV): sequencing the most valuable type-strain genomes for metagenomic binning, comparative biology and taxonomic classification.</title>
        <authorList>
            <person name="Goeker M."/>
        </authorList>
    </citation>
    <scope>NUCLEOTIDE SEQUENCE [LARGE SCALE GENOMIC DNA]</scope>
    <source>
        <strain evidence="2 3">DSM 28570</strain>
    </source>
</reference>
<dbReference type="RefSeq" id="WP_183347303.1">
    <property type="nucleotide sequence ID" value="NZ_JACHEO010000001.1"/>
</dbReference>
<dbReference type="InterPro" id="IPR029044">
    <property type="entry name" value="Nucleotide-diphossugar_trans"/>
</dbReference>
<dbReference type="AlphaFoldDB" id="A0A840UPF6"/>
<feature type="domain" description="Glycosyltransferase 2-like" evidence="1">
    <location>
        <begin position="9"/>
        <end position="144"/>
    </location>
</feature>